<accession>A0ACD5ZZV7</accession>
<dbReference type="Proteomes" id="UP001732700">
    <property type="component" value="Chromosome 7C"/>
</dbReference>
<proteinExistence type="predicted"/>
<name>A0ACD5ZZV7_AVESA</name>
<evidence type="ECO:0000313" key="1">
    <source>
        <dbReference type="EnsemblPlants" id="AVESA.00010b.r2.7CG0699530.1.CDS"/>
    </source>
</evidence>
<dbReference type="EnsemblPlants" id="AVESA.00010b.r2.7CG0699530.1">
    <property type="protein sequence ID" value="AVESA.00010b.r2.7CG0699530.1.CDS"/>
    <property type="gene ID" value="AVESA.00010b.r2.7CG0699530"/>
</dbReference>
<protein>
    <submittedName>
        <fullName evidence="1">Uncharacterized protein</fullName>
    </submittedName>
</protein>
<sequence>MGMPPEPPRELSSSIFKVVKEEDQLLHSVKEENVHDLLDASSSPSHLDAKNDDASFIKEMSEEEEEHLYEAKGIEEPARLPSDPVKRFEKLDELLTQVQLYTKFIFEKVLERSSNYTSGYDSTITEEEMWEKEQAELVPLVTGGKLKPYQIEGVKWMMSLWYNGLNGILADEMRIGTTIQTIGFLAHLKGNGLHGPYMIVAPATTLTNWVDEISRLAPSLTCLIYYGDKVSRAEIMRKFMPKTIGSDFPIILTSYEMAMSDAKLLAHYKWNYVVFDEGHQLKNLECELLLELRHLPMNNSLLLTRTPFQNNLAELWSLLNFVLPDIFSSHEELESWFDFSGKRDEKQLEETDVNRRALVSKLHTILDPFIVRQTKKHVENTPPETEGAMCCNTKAVKSKDAINLSKDQETRDGARSGGQSSRVEATKAAYENGGEGSPNLPSTQPGLEGNKKVKRRRTEDAVLSMPGEIKSTFQASFKSAEPMQVPKATSPQEIFEALKQIPDLTRADFLRAYSSLIRDDRQFESLMVLPMDMRKDWLLMETGKK</sequence>
<keyword evidence="2" id="KW-1185">Reference proteome</keyword>
<reference evidence="1" key="1">
    <citation type="submission" date="2021-05" db="EMBL/GenBank/DDBJ databases">
        <authorList>
            <person name="Scholz U."/>
            <person name="Mascher M."/>
            <person name="Fiebig A."/>
        </authorList>
    </citation>
    <scope>NUCLEOTIDE SEQUENCE [LARGE SCALE GENOMIC DNA]</scope>
</reference>
<evidence type="ECO:0000313" key="2">
    <source>
        <dbReference type="Proteomes" id="UP001732700"/>
    </source>
</evidence>
<reference evidence="1" key="2">
    <citation type="submission" date="2025-09" db="UniProtKB">
        <authorList>
            <consortium name="EnsemblPlants"/>
        </authorList>
    </citation>
    <scope>IDENTIFICATION</scope>
</reference>
<organism evidence="1 2">
    <name type="scientific">Avena sativa</name>
    <name type="common">Oat</name>
    <dbReference type="NCBI Taxonomy" id="4498"/>
    <lineage>
        <taxon>Eukaryota</taxon>
        <taxon>Viridiplantae</taxon>
        <taxon>Streptophyta</taxon>
        <taxon>Embryophyta</taxon>
        <taxon>Tracheophyta</taxon>
        <taxon>Spermatophyta</taxon>
        <taxon>Magnoliopsida</taxon>
        <taxon>Liliopsida</taxon>
        <taxon>Poales</taxon>
        <taxon>Poaceae</taxon>
        <taxon>BOP clade</taxon>
        <taxon>Pooideae</taxon>
        <taxon>Poodae</taxon>
        <taxon>Poeae</taxon>
        <taxon>Poeae Chloroplast Group 1 (Aveneae type)</taxon>
        <taxon>Aveninae</taxon>
        <taxon>Avena</taxon>
    </lineage>
</organism>